<keyword evidence="1" id="KW-1133">Transmembrane helix</keyword>
<keyword evidence="1" id="KW-0472">Membrane</keyword>
<sequence>MERSSLVPARLSRIRCSKEGTCFFALSFFLRLFRVNSDGLLCGIVECCWISFLPSTWARFISKITDFLFCSTRNSSKFIWVPMLSLPVVQLESFIMSFVLCVVFGFQFISLFGSFRLFIPIFL</sequence>
<organism evidence="2 3">
    <name type="scientific">Solanum bulbocastanum</name>
    <name type="common">Wild potato</name>
    <dbReference type="NCBI Taxonomy" id="147425"/>
    <lineage>
        <taxon>Eukaryota</taxon>
        <taxon>Viridiplantae</taxon>
        <taxon>Streptophyta</taxon>
        <taxon>Embryophyta</taxon>
        <taxon>Tracheophyta</taxon>
        <taxon>Spermatophyta</taxon>
        <taxon>Magnoliopsida</taxon>
        <taxon>eudicotyledons</taxon>
        <taxon>Gunneridae</taxon>
        <taxon>Pentapetalae</taxon>
        <taxon>asterids</taxon>
        <taxon>lamiids</taxon>
        <taxon>Solanales</taxon>
        <taxon>Solanaceae</taxon>
        <taxon>Solanoideae</taxon>
        <taxon>Solaneae</taxon>
        <taxon>Solanum</taxon>
    </lineage>
</organism>
<gene>
    <name evidence="2" type="ORF">RDI58_013795</name>
</gene>
<dbReference type="AlphaFoldDB" id="A0AAN8TLL9"/>
<comment type="caution">
    <text evidence="2">The sequence shown here is derived from an EMBL/GenBank/DDBJ whole genome shotgun (WGS) entry which is preliminary data.</text>
</comment>
<evidence type="ECO:0000313" key="3">
    <source>
        <dbReference type="Proteomes" id="UP001371456"/>
    </source>
</evidence>
<evidence type="ECO:0000313" key="2">
    <source>
        <dbReference type="EMBL" id="KAK6789995.1"/>
    </source>
</evidence>
<protein>
    <recommendedName>
        <fullName evidence="4">Transmembrane protein</fullName>
    </recommendedName>
</protein>
<dbReference type="EMBL" id="JBANQN010000005">
    <property type="protein sequence ID" value="KAK6789995.1"/>
    <property type="molecule type" value="Genomic_DNA"/>
</dbReference>
<evidence type="ECO:0000256" key="1">
    <source>
        <dbReference type="SAM" id="Phobius"/>
    </source>
</evidence>
<keyword evidence="3" id="KW-1185">Reference proteome</keyword>
<proteinExistence type="predicted"/>
<name>A0AAN8TLL9_SOLBU</name>
<keyword evidence="1" id="KW-0812">Transmembrane</keyword>
<reference evidence="2 3" key="1">
    <citation type="submission" date="2024-02" db="EMBL/GenBank/DDBJ databases">
        <title>de novo genome assembly of Solanum bulbocastanum strain 11H21.</title>
        <authorList>
            <person name="Hosaka A.J."/>
        </authorList>
    </citation>
    <scope>NUCLEOTIDE SEQUENCE [LARGE SCALE GENOMIC DNA]</scope>
    <source>
        <tissue evidence="2">Young leaves</tissue>
    </source>
</reference>
<evidence type="ECO:0008006" key="4">
    <source>
        <dbReference type="Google" id="ProtNLM"/>
    </source>
</evidence>
<accession>A0AAN8TLL9</accession>
<feature type="transmembrane region" description="Helical" evidence="1">
    <location>
        <begin position="94"/>
        <end position="119"/>
    </location>
</feature>
<dbReference type="Proteomes" id="UP001371456">
    <property type="component" value="Unassembled WGS sequence"/>
</dbReference>